<keyword evidence="5" id="KW-1185">Reference proteome</keyword>
<dbReference type="GO" id="GO:0016878">
    <property type="term" value="F:acid-thiol ligase activity"/>
    <property type="evidence" value="ECO:0007669"/>
    <property type="project" value="UniProtKB-ARBA"/>
</dbReference>
<dbReference type="Gene3D" id="3.30.300.30">
    <property type="match status" value="1"/>
</dbReference>
<evidence type="ECO:0000313" key="5">
    <source>
        <dbReference type="Proteomes" id="UP000382040"/>
    </source>
</evidence>
<evidence type="ECO:0000313" key="4">
    <source>
        <dbReference type="EMBL" id="VVE89851.1"/>
    </source>
</evidence>
<dbReference type="InterPro" id="IPR025110">
    <property type="entry name" value="AMP-bd_C"/>
</dbReference>
<dbReference type="PROSITE" id="PS00455">
    <property type="entry name" value="AMP_BINDING"/>
    <property type="match status" value="1"/>
</dbReference>
<feature type="domain" description="AMP-binding enzyme C-terminal" evidence="3">
    <location>
        <begin position="474"/>
        <end position="549"/>
    </location>
</feature>
<dbReference type="InterPro" id="IPR050237">
    <property type="entry name" value="ATP-dep_AMP-bd_enzyme"/>
</dbReference>
<reference evidence="4 5" key="1">
    <citation type="submission" date="2019-08" db="EMBL/GenBank/DDBJ databases">
        <authorList>
            <person name="Peeters C."/>
        </authorList>
    </citation>
    <scope>NUCLEOTIDE SEQUENCE [LARGE SCALE GENOMIC DNA]</scope>
    <source>
        <strain evidence="4 5">LMG 20603</strain>
    </source>
</reference>
<proteinExistence type="predicted"/>
<dbReference type="AlphaFoldDB" id="A0A5E5BU54"/>
<dbReference type="InterPro" id="IPR000873">
    <property type="entry name" value="AMP-dep_synth/lig_dom"/>
</dbReference>
<dbReference type="PANTHER" id="PTHR43767:SF1">
    <property type="entry name" value="NONRIBOSOMAL PEPTIDE SYNTHASE PES1 (EUROFUNG)-RELATED"/>
    <property type="match status" value="1"/>
</dbReference>
<organism evidence="4 5">
    <name type="scientific">Pandoraea bronchicola</name>
    <dbReference type="NCBI Taxonomy" id="2508287"/>
    <lineage>
        <taxon>Bacteria</taxon>
        <taxon>Pseudomonadati</taxon>
        <taxon>Pseudomonadota</taxon>
        <taxon>Betaproteobacteria</taxon>
        <taxon>Burkholderiales</taxon>
        <taxon>Burkholderiaceae</taxon>
        <taxon>Pandoraea</taxon>
    </lineage>
</organism>
<sequence>MTTRPVTAPRSSSRASVSFPQPPCPSAQARHPDAMLEEALSAFPDVNALIDHHAEHRTDHVAIDAPSVADVGTLRVRLTYGELRTQTVALANALAGIGVRANDRIAVIARGEAHAQCILIYLALLRLGATLVPINPRFTPDEVAQALSLARIDGVVAHADFAARLDSLAEANDLKVKIVLDAMAALSPWHRWQTLLTGSSTAAPERPEIPPDTLANILFTSGTTGRPKGVMHTHATALATGAIFSRALGLTSTDVFHNAIPFFTSSGTQFTLMASLWAGATMITEPAFDAVQILERMRERRTTVYLGVPAHLLFLIDAIERRPGLKLPHLRLWDYGGAAMPLDAIARLQARFPGVDQRQNYGLTETGPTGALMAPDDFTTHPGAIGRPMPLCELRITLPDGSNAAIGDVGEICVRSPANMVGYFADADATDKSMDGRWVSTGDLGKLDADGFLYYVDRLKDVVNRGGLKIGSVEVEDAIHRVPEVLEAAVVAVAHPRLGEDLVAFVALRAGCSLDEDALRSTLSTSLADYKVPRDIRFVDALPRNPMGKVLKTTLRDIASRPR</sequence>
<dbReference type="InterPro" id="IPR045851">
    <property type="entry name" value="AMP-bd_C_sf"/>
</dbReference>
<dbReference type="Pfam" id="PF00501">
    <property type="entry name" value="AMP-binding"/>
    <property type="match status" value="1"/>
</dbReference>
<feature type="region of interest" description="Disordered" evidence="1">
    <location>
        <begin position="1"/>
        <end position="30"/>
    </location>
</feature>
<gene>
    <name evidence="4" type="ORF">PBR20603_03824</name>
</gene>
<name>A0A5E5BU54_9BURK</name>
<dbReference type="Pfam" id="PF13193">
    <property type="entry name" value="AMP-binding_C"/>
    <property type="match status" value="1"/>
</dbReference>
<dbReference type="Proteomes" id="UP000382040">
    <property type="component" value="Unassembled WGS sequence"/>
</dbReference>
<evidence type="ECO:0000259" key="2">
    <source>
        <dbReference type="Pfam" id="PF00501"/>
    </source>
</evidence>
<dbReference type="RefSeq" id="WP_174977987.1">
    <property type="nucleotide sequence ID" value="NZ_CABPST010000012.1"/>
</dbReference>
<protein>
    <submittedName>
        <fullName evidence="4">Malonyl-CoA synthase</fullName>
    </submittedName>
</protein>
<accession>A0A5E5BU54</accession>
<feature type="compositionally biased region" description="Polar residues" evidence="1">
    <location>
        <begin position="1"/>
        <end position="19"/>
    </location>
</feature>
<dbReference type="InterPro" id="IPR042099">
    <property type="entry name" value="ANL_N_sf"/>
</dbReference>
<dbReference type="SUPFAM" id="SSF56801">
    <property type="entry name" value="Acetyl-CoA synthetase-like"/>
    <property type="match status" value="1"/>
</dbReference>
<dbReference type="InterPro" id="IPR020845">
    <property type="entry name" value="AMP-binding_CS"/>
</dbReference>
<feature type="domain" description="AMP-dependent synthetase/ligase" evidence="2">
    <location>
        <begin position="51"/>
        <end position="424"/>
    </location>
</feature>
<dbReference type="PANTHER" id="PTHR43767">
    <property type="entry name" value="LONG-CHAIN-FATTY-ACID--COA LIGASE"/>
    <property type="match status" value="1"/>
</dbReference>
<evidence type="ECO:0000256" key="1">
    <source>
        <dbReference type="SAM" id="MobiDB-lite"/>
    </source>
</evidence>
<dbReference type="Gene3D" id="3.40.50.12780">
    <property type="entry name" value="N-terminal domain of ligase-like"/>
    <property type="match status" value="1"/>
</dbReference>
<dbReference type="EMBL" id="CABPST010000012">
    <property type="protein sequence ID" value="VVE89851.1"/>
    <property type="molecule type" value="Genomic_DNA"/>
</dbReference>
<evidence type="ECO:0000259" key="3">
    <source>
        <dbReference type="Pfam" id="PF13193"/>
    </source>
</evidence>